<dbReference type="EMBL" id="VWKB01000109">
    <property type="protein sequence ID" value="KAA4083315.1"/>
    <property type="molecule type" value="Genomic_DNA"/>
</dbReference>
<reference evidence="1 2" key="1">
    <citation type="journal article" date="2019" name="Nat. Med.">
        <title>A library of human gut bacterial isolates paired with longitudinal multiomics data enables mechanistic microbiome research.</title>
        <authorList>
            <person name="Poyet M."/>
            <person name="Groussin M."/>
            <person name="Gibbons S.M."/>
            <person name="Avila-Pacheco J."/>
            <person name="Jiang X."/>
            <person name="Kearney S.M."/>
            <person name="Perrotta A.R."/>
            <person name="Berdy B."/>
            <person name="Zhao S."/>
            <person name="Lieberman T.D."/>
            <person name="Swanson P.K."/>
            <person name="Smith M."/>
            <person name="Roesemann S."/>
            <person name="Alexander J.E."/>
            <person name="Rich S.A."/>
            <person name="Livny J."/>
            <person name="Vlamakis H."/>
            <person name="Clish C."/>
            <person name="Bullock K."/>
            <person name="Deik A."/>
            <person name="Scott J."/>
            <person name="Pierce K.A."/>
            <person name="Xavier R.J."/>
            <person name="Alm E.J."/>
        </authorList>
    </citation>
    <scope>NUCLEOTIDE SEQUENCE [LARGE SCALE GENOMIC DNA]</scope>
    <source>
        <strain evidence="1 2">BIOML-A134</strain>
    </source>
</reference>
<dbReference type="Proteomes" id="UP000473905">
    <property type="component" value="Unassembled WGS sequence"/>
</dbReference>
<name>A0A5M5E4I2_BACOV</name>
<evidence type="ECO:0000313" key="1">
    <source>
        <dbReference type="EMBL" id="KAA4083315.1"/>
    </source>
</evidence>
<sequence>MMYQMIIYHLVVIVNMMTVETLIIKLGVNPKEVSKAEIILLTSLVERYNHGYMRRSIYFSYEEVLIKEAEGIIHGYLPEIDGIIYED</sequence>
<comment type="caution">
    <text evidence="1">The sequence shown here is derived from an EMBL/GenBank/DDBJ whole genome shotgun (WGS) entry which is preliminary data.</text>
</comment>
<dbReference type="AlphaFoldDB" id="A0A5M5E4I2"/>
<gene>
    <name evidence="1" type="ORF">F3D66_31520</name>
</gene>
<accession>A0A5M5E4I2</accession>
<organism evidence="1 2">
    <name type="scientific">Bacteroides ovatus</name>
    <dbReference type="NCBI Taxonomy" id="28116"/>
    <lineage>
        <taxon>Bacteria</taxon>
        <taxon>Pseudomonadati</taxon>
        <taxon>Bacteroidota</taxon>
        <taxon>Bacteroidia</taxon>
        <taxon>Bacteroidales</taxon>
        <taxon>Bacteroidaceae</taxon>
        <taxon>Bacteroides</taxon>
    </lineage>
</organism>
<evidence type="ECO:0000313" key="2">
    <source>
        <dbReference type="Proteomes" id="UP000473905"/>
    </source>
</evidence>
<protein>
    <submittedName>
        <fullName evidence="1">Uncharacterized protein</fullName>
    </submittedName>
</protein>
<proteinExistence type="predicted"/>
<keyword evidence="2" id="KW-1185">Reference proteome</keyword>